<dbReference type="AlphaFoldDB" id="A0A4C1VX95"/>
<comment type="caution">
    <text evidence="1">The sequence shown here is derived from an EMBL/GenBank/DDBJ whole genome shotgun (WGS) entry which is preliminary data.</text>
</comment>
<sequence length="97" mass="10747">MPLSVPGLIINIVKASASNGARVANDNDAGQRKALIPVYPLIILYFPVDSGVTTFHEAWTYEEITPVLYALALDHEFNQKIHSIGQKVLFKSVYCDE</sequence>
<keyword evidence="2" id="KW-1185">Reference proteome</keyword>
<evidence type="ECO:0000313" key="2">
    <source>
        <dbReference type="Proteomes" id="UP000299102"/>
    </source>
</evidence>
<dbReference type="EMBL" id="BGZK01000436">
    <property type="protein sequence ID" value="GBP43441.1"/>
    <property type="molecule type" value="Genomic_DNA"/>
</dbReference>
<gene>
    <name evidence="1" type="ORF">EVAR_16015_1</name>
</gene>
<organism evidence="1 2">
    <name type="scientific">Eumeta variegata</name>
    <name type="common">Bagworm moth</name>
    <name type="synonym">Eumeta japonica</name>
    <dbReference type="NCBI Taxonomy" id="151549"/>
    <lineage>
        <taxon>Eukaryota</taxon>
        <taxon>Metazoa</taxon>
        <taxon>Ecdysozoa</taxon>
        <taxon>Arthropoda</taxon>
        <taxon>Hexapoda</taxon>
        <taxon>Insecta</taxon>
        <taxon>Pterygota</taxon>
        <taxon>Neoptera</taxon>
        <taxon>Endopterygota</taxon>
        <taxon>Lepidoptera</taxon>
        <taxon>Glossata</taxon>
        <taxon>Ditrysia</taxon>
        <taxon>Tineoidea</taxon>
        <taxon>Psychidae</taxon>
        <taxon>Oiketicinae</taxon>
        <taxon>Eumeta</taxon>
    </lineage>
</organism>
<proteinExistence type="predicted"/>
<reference evidence="1 2" key="1">
    <citation type="journal article" date="2019" name="Commun. Biol.">
        <title>The bagworm genome reveals a unique fibroin gene that provides high tensile strength.</title>
        <authorList>
            <person name="Kono N."/>
            <person name="Nakamura H."/>
            <person name="Ohtoshi R."/>
            <person name="Tomita M."/>
            <person name="Numata K."/>
            <person name="Arakawa K."/>
        </authorList>
    </citation>
    <scope>NUCLEOTIDE SEQUENCE [LARGE SCALE GENOMIC DNA]</scope>
</reference>
<dbReference type="Proteomes" id="UP000299102">
    <property type="component" value="Unassembled WGS sequence"/>
</dbReference>
<accession>A0A4C1VX95</accession>
<protein>
    <submittedName>
        <fullName evidence="1">Uncharacterized protein</fullName>
    </submittedName>
</protein>
<evidence type="ECO:0000313" key="1">
    <source>
        <dbReference type="EMBL" id="GBP43441.1"/>
    </source>
</evidence>
<name>A0A4C1VX95_EUMVA</name>